<dbReference type="EMBL" id="BJZU01000052">
    <property type="protein sequence ID" value="GEP04752.1"/>
    <property type="molecule type" value="Genomic_DNA"/>
</dbReference>
<reference evidence="4" key="1">
    <citation type="journal article" date="2014" name="Int. J. Syst. Evol. Microbiol.">
        <title>Complete genome of a new Firmicutes species belonging to the dominant human colonic microbiota ('Ruminococcus bicirculans') reveals two chromosomes and a selective capacity to utilize plant glucans.</title>
        <authorList>
            <consortium name="NISC Comparative Sequencing Program"/>
            <person name="Wegmann U."/>
            <person name="Louis P."/>
            <person name="Goesmann A."/>
            <person name="Henrissat B."/>
            <person name="Duncan S.H."/>
            <person name="Flint H.J."/>
        </authorList>
    </citation>
    <scope>NUCLEOTIDE SEQUENCE</scope>
    <source>
        <strain evidence="4">NBRC 107715</strain>
    </source>
</reference>
<dbReference type="RefSeq" id="WP_147026366.1">
    <property type="nucleotide sequence ID" value="NZ_BJZU01000052.1"/>
</dbReference>
<feature type="signal peptide" evidence="2">
    <location>
        <begin position="1"/>
        <end position="24"/>
    </location>
</feature>
<feature type="region of interest" description="Disordered" evidence="1">
    <location>
        <begin position="51"/>
        <end position="98"/>
    </location>
</feature>
<evidence type="ECO:0000313" key="5">
    <source>
        <dbReference type="Proteomes" id="UP000321960"/>
    </source>
</evidence>
<dbReference type="Proteomes" id="UP001156856">
    <property type="component" value="Unassembled WGS sequence"/>
</dbReference>
<reference evidence="4" key="4">
    <citation type="submission" date="2023-01" db="EMBL/GenBank/DDBJ databases">
        <title>Draft genome sequence of Methylobacterium oxalidis strain NBRC 107715.</title>
        <authorList>
            <person name="Sun Q."/>
            <person name="Mori K."/>
        </authorList>
    </citation>
    <scope>NUCLEOTIDE SEQUENCE</scope>
    <source>
        <strain evidence="4">NBRC 107715</strain>
    </source>
</reference>
<dbReference type="Proteomes" id="UP000321960">
    <property type="component" value="Unassembled WGS sequence"/>
</dbReference>
<keyword evidence="2" id="KW-0732">Signal</keyword>
<organism evidence="3 5">
    <name type="scientific">Methylobacterium oxalidis</name>
    <dbReference type="NCBI Taxonomy" id="944322"/>
    <lineage>
        <taxon>Bacteria</taxon>
        <taxon>Pseudomonadati</taxon>
        <taxon>Pseudomonadota</taxon>
        <taxon>Alphaproteobacteria</taxon>
        <taxon>Hyphomicrobiales</taxon>
        <taxon>Methylobacteriaceae</taxon>
        <taxon>Methylobacterium</taxon>
    </lineage>
</organism>
<reference evidence="6" key="2">
    <citation type="journal article" date="2019" name="Int. J. Syst. Evol. Microbiol.">
        <title>The Global Catalogue of Microorganisms (GCM) 10K type strain sequencing project: providing services to taxonomists for standard genome sequencing and annotation.</title>
        <authorList>
            <consortium name="The Broad Institute Genomics Platform"/>
            <consortium name="The Broad Institute Genome Sequencing Center for Infectious Disease"/>
            <person name="Wu L."/>
            <person name="Ma J."/>
        </authorList>
    </citation>
    <scope>NUCLEOTIDE SEQUENCE [LARGE SCALE GENOMIC DNA]</scope>
    <source>
        <strain evidence="6">NBRC 107715</strain>
    </source>
</reference>
<sequence length="98" mass="10496">MRPAPAFLAPLLSAALALPGTALAGPQAAPYRYADPSAAPLPVTVGGRAPWSRDWEYDSGSDNDRRPELPYYQQGRGQQTGGPARNLLPDDGLHLFPR</sequence>
<accession>A0A512J490</accession>
<dbReference type="AlphaFoldDB" id="A0A512J490"/>
<evidence type="ECO:0000313" key="6">
    <source>
        <dbReference type="Proteomes" id="UP001156856"/>
    </source>
</evidence>
<gene>
    <name evidence="4" type="ORF">GCM10007888_19590</name>
    <name evidence="3" type="ORF">MOX02_27900</name>
</gene>
<feature type="chain" id="PRO_5021987123" evidence="2">
    <location>
        <begin position="25"/>
        <end position="98"/>
    </location>
</feature>
<dbReference type="OrthoDB" id="8005185at2"/>
<dbReference type="EMBL" id="BSPK01000025">
    <property type="protein sequence ID" value="GLS63578.1"/>
    <property type="molecule type" value="Genomic_DNA"/>
</dbReference>
<name>A0A512J490_9HYPH</name>
<feature type="compositionally biased region" description="Basic and acidic residues" evidence="1">
    <location>
        <begin position="51"/>
        <end position="68"/>
    </location>
</feature>
<protein>
    <submittedName>
        <fullName evidence="3">Uncharacterized protein</fullName>
    </submittedName>
</protein>
<evidence type="ECO:0000313" key="3">
    <source>
        <dbReference type="EMBL" id="GEP04752.1"/>
    </source>
</evidence>
<comment type="caution">
    <text evidence="3">The sequence shown here is derived from an EMBL/GenBank/DDBJ whole genome shotgun (WGS) entry which is preliminary data.</text>
</comment>
<evidence type="ECO:0000256" key="2">
    <source>
        <dbReference type="SAM" id="SignalP"/>
    </source>
</evidence>
<proteinExistence type="predicted"/>
<evidence type="ECO:0000313" key="4">
    <source>
        <dbReference type="EMBL" id="GLS63578.1"/>
    </source>
</evidence>
<reference evidence="3 5" key="3">
    <citation type="submission" date="2019-07" db="EMBL/GenBank/DDBJ databases">
        <title>Whole genome shotgun sequence of Methylobacterium oxalidis NBRC 107715.</title>
        <authorList>
            <person name="Hosoyama A."/>
            <person name="Uohara A."/>
            <person name="Ohji S."/>
            <person name="Ichikawa N."/>
        </authorList>
    </citation>
    <scope>NUCLEOTIDE SEQUENCE [LARGE SCALE GENOMIC DNA]</scope>
    <source>
        <strain evidence="3 5">NBRC 107715</strain>
    </source>
</reference>
<evidence type="ECO:0000256" key="1">
    <source>
        <dbReference type="SAM" id="MobiDB-lite"/>
    </source>
</evidence>
<keyword evidence="6" id="KW-1185">Reference proteome</keyword>